<keyword evidence="1" id="KW-0472">Membrane</keyword>
<accession>A0A0E9WD83</accession>
<reference evidence="2" key="1">
    <citation type="submission" date="2014-11" db="EMBL/GenBank/DDBJ databases">
        <authorList>
            <person name="Amaro Gonzalez C."/>
        </authorList>
    </citation>
    <scope>NUCLEOTIDE SEQUENCE</scope>
</reference>
<evidence type="ECO:0000256" key="1">
    <source>
        <dbReference type="SAM" id="Phobius"/>
    </source>
</evidence>
<name>A0A0E9WD83_ANGAN</name>
<evidence type="ECO:0000313" key="2">
    <source>
        <dbReference type="EMBL" id="JAH88251.1"/>
    </source>
</evidence>
<dbReference type="EMBL" id="GBXM01020326">
    <property type="protein sequence ID" value="JAH88251.1"/>
    <property type="molecule type" value="Transcribed_RNA"/>
</dbReference>
<dbReference type="AlphaFoldDB" id="A0A0E9WD83"/>
<proteinExistence type="predicted"/>
<feature type="transmembrane region" description="Helical" evidence="1">
    <location>
        <begin position="35"/>
        <end position="59"/>
    </location>
</feature>
<protein>
    <submittedName>
        <fullName evidence="2">Uncharacterized protein</fullName>
    </submittedName>
</protein>
<organism evidence="2">
    <name type="scientific">Anguilla anguilla</name>
    <name type="common">European freshwater eel</name>
    <name type="synonym">Muraena anguilla</name>
    <dbReference type="NCBI Taxonomy" id="7936"/>
    <lineage>
        <taxon>Eukaryota</taxon>
        <taxon>Metazoa</taxon>
        <taxon>Chordata</taxon>
        <taxon>Craniata</taxon>
        <taxon>Vertebrata</taxon>
        <taxon>Euteleostomi</taxon>
        <taxon>Actinopterygii</taxon>
        <taxon>Neopterygii</taxon>
        <taxon>Teleostei</taxon>
        <taxon>Anguilliformes</taxon>
        <taxon>Anguillidae</taxon>
        <taxon>Anguilla</taxon>
    </lineage>
</organism>
<keyword evidence="1" id="KW-0812">Transmembrane</keyword>
<sequence>MIFSDSGNKNQMFHFSCFLFFYLGFYIPVVDALNFILFLKVFLCVVFGVQGKAGSFIVLPIGEQRHSLSSYWRA</sequence>
<keyword evidence="1" id="KW-1133">Transmembrane helix</keyword>
<reference evidence="2" key="2">
    <citation type="journal article" date="2015" name="Fish Shellfish Immunol.">
        <title>Early steps in the European eel (Anguilla anguilla)-Vibrio vulnificus interaction in the gills: Role of the RtxA13 toxin.</title>
        <authorList>
            <person name="Callol A."/>
            <person name="Pajuelo D."/>
            <person name="Ebbesson L."/>
            <person name="Teles M."/>
            <person name="MacKenzie S."/>
            <person name="Amaro C."/>
        </authorList>
    </citation>
    <scope>NUCLEOTIDE SEQUENCE</scope>
</reference>
<feature type="transmembrane region" description="Helical" evidence="1">
    <location>
        <begin position="12"/>
        <end position="29"/>
    </location>
</feature>